<evidence type="ECO:0000259" key="11">
    <source>
        <dbReference type="Pfam" id="PF12626"/>
    </source>
</evidence>
<feature type="active site" evidence="7">
    <location>
        <position position="114"/>
    </location>
</feature>
<evidence type="ECO:0000259" key="10">
    <source>
        <dbReference type="Pfam" id="PF01743"/>
    </source>
</evidence>
<dbReference type="GO" id="GO:0003723">
    <property type="term" value="F:RNA binding"/>
    <property type="evidence" value="ECO:0007669"/>
    <property type="project" value="UniProtKB-UniRule"/>
</dbReference>
<evidence type="ECO:0000313" key="14">
    <source>
        <dbReference type="Proteomes" id="UP000033618"/>
    </source>
</evidence>
<evidence type="ECO:0000256" key="6">
    <source>
        <dbReference type="ARBA" id="ARBA00023163"/>
    </source>
</evidence>
<feature type="compositionally biased region" description="Basic and acidic residues" evidence="9">
    <location>
        <begin position="191"/>
        <end position="222"/>
    </location>
</feature>
<feature type="compositionally biased region" description="Basic residues" evidence="9">
    <location>
        <begin position="584"/>
        <end position="594"/>
    </location>
</feature>
<dbReference type="STRING" id="28092.WM40_13805"/>
<dbReference type="NCBIfam" id="TIGR01942">
    <property type="entry name" value="pcnB"/>
    <property type="match status" value="1"/>
</dbReference>
<dbReference type="SUPFAM" id="SSF81301">
    <property type="entry name" value="Nucleotidyltransferase"/>
    <property type="match status" value="2"/>
</dbReference>
<feature type="domain" description="Poly A polymerase head" evidence="10">
    <location>
        <begin position="96"/>
        <end position="181"/>
    </location>
</feature>
<dbReference type="Gene3D" id="3.30.460.10">
    <property type="entry name" value="Beta Polymerase, domain 2"/>
    <property type="match status" value="2"/>
</dbReference>
<dbReference type="PANTHER" id="PTHR43051">
    <property type="entry name" value="POLYNUCLEOTIDE ADENYLYLTRANSFERASE FAMILY PROTEIN"/>
    <property type="match status" value="1"/>
</dbReference>
<dbReference type="InterPro" id="IPR010206">
    <property type="entry name" value="PolA_pol_I"/>
</dbReference>
<keyword evidence="2 7" id="KW-0808">Transferase</keyword>
<evidence type="ECO:0000256" key="7">
    <source>
        <dbReference type="HAMAP-Rule" id="MF_00957"/>
    </source>
</evidence>
<feature type="domain" description="Polymerase A arginine-rich C-terminal" evidence="11">
    <location>
        <begin position="475"/>
        <end position="592"/>
    </location>
</feature>
<accession>A0A0F5JZM0</accession>
<keyword evidence="1 7" id="KW-0507">mRNA processing</keyword>
<comment type="similarity">
    <text evidence="7 8">Belongs to the tRNA nucleotidyltransferase/poly(A) polymerase family.</text>
</comment>
<dbReference type="Pfam" id="PF01743">
    <property type="entry name" value="PolyA_pol"/>
    <property type="match status" value="2"/>
</dbReference>
<dbReference type="InterPro" id="IPR025866">
    <property type="entry name" value="PolyA_pol_arg_C_dom"/>
</dbReference>
<feature type="domain" description="Poly A polymerase head" evidence="10">
    <location>
        <begin position="294"/>
        <end position="334"/>
    </location>
</feature>
<name>A0A0F5JZM0_9BURK</name>
<feature type="active site" evidence="7">
    <location>
        <position position="303"/>
    </location>
</feature>
<dbReference type="AlphaFoldDB" id="A0A0F5JZM0"/>
<feature type="compositionally biased region" description="Basic and acidic residues" evidence="9">
    <location>
        <begin position="261"/>
        <end position="279"/>
    </location>
</feature>
<feature type="region of interest" description="Disordered" evidence="9">
    <location>
        <begin position="190"/>
        <end position="282"/>
    </location>
</feature>
<dbReference type="PANTHER" id="PTHR43051:SF1">
    <property type="entry name" value="POLYNUCLEOTIDE ADENYLYLTRANSFERASE FAMILY PROTEIN"/>
    <property type="match status" value="1"/>
</dbReference>
<keyword evidence="3 7" id="KW-0547">Nucleotide-binding</keyword>
<dbReference type="InterPro" id="IPR002646">
    <property type="entry name" value="PolA_pol_head_dom"/>
</dbReference>
<protein>
    <recommendedName>
        <fullName evidence="7">Poly(A) polymerase I</fullName>
        <shortName evidence="7">PAP I</shortName>
        <ecNumber evidence="7">2.7.7.19</ecNumber>
    </recommendedName>
</protein>
<keyword evidence="4 7" id="KW-0067">ATP-binding</keyword>
<comment type="catalytic activity">
    <reaction evidence="7">
        <text>RNA(n) + ATP = RNA(n)-3'-adenine ribonucleotide + diphosphate</text>
        <dbReference type="Rhea" id="RHEA:11332"/>
        <dbReference type="Rhea" id="RHEA-COMP:14527"/>
        <dbReference type="Rhea" id="RHEA-COMP:17347"/>
        <dbReference type="ChEBI" id="CHEBI:30616"/>
        <dbReference type="ChEBI" id="CHEBI:33019"/>
        <dbReference type="ChEBI" id="CHEBI:140395"/>
        <dbReference type="ChEBI" id="CHEBI:173115"/>
        <dbReference type="EC" id="2.7.7.19"/>
    </reaction>
</comment>
<dbReference type="InterPro" id="IPR052191">
    <property type="entry name" value="tRNA_ntf/polyA_polymerase_I"/>
</dbReference>
<dbReference type="Proteomes" id="UP000033618">
    <property type="component" value="Unassembled WGS sequence"/>
</dbReference>
<gene>
    <name evidence="7" type="primary">pcnB</name>
    <name evidence="13" type="ORF">WM40_13805</name>
</gene>
<evidence type="ECO:0000256" key="8">
    <source>
        <dbReference type="RuleBase" id="RU003953"/>
    </source>
</evidence>
<evidence type="ECO:0000256" key="5">
    <source>
        <dbReference type="ARBA" id="ARBA00022884"/>
    </source>
</evidence>
<dbReference type="EC" id="2.7.7.19" evidence="7"/>
<dbReference type="SUPFAM" id="SSF81891">
    <property type="entry name" value="Poly A polymerase C-terminal region-like"/>
    <property type="match status" value="1"/>
</dbReference>
<feature type="compositionally biased region" description="Gly residues" evidence="9">
    <location>
        <begin position="595"/>
        <end position="604"/>
    </location>
</feature>
<keyword evidence="5 7" id="KW-0694">RNA-binding</keyword>
<feature type="domain" description="tRNA nucleotidyltransferase/poly(A) polymerase RNA and SrmB- binding" evidence="12">
    <location>
        <begin position="361"/>
        <end position="423"/>
    </location>
</feature>
<feature type="region of interest" description="Disordered" evidence="9">
    <location>
        <begin position="573"/>
        <end position="615"/>
    </location>
</feature>
<dbReference type="Gene3D" id="1.10.3090.10">
    <property type="entry name" value="cca-adding enzyme, domain 2"/>
    <property type="match status" value="1"/>
</dbReference>
<dbReference type="InterPro" id="IPR032828">
    <property type="entry name" value="PolyA_RNA-bd"/>
</dbReference>
<dbReference type="GO" id="GO:0005524">
    <property type="term" value="F:ATP binding"/>
    <property type="evidence" value="ECO:0007669"/>
    <property type="project" value="UniProtKB-UniRule"/>
</dbReference>
<evidence type="ECO:0000313" key="13">
    <source>
        <dbReference type="EMBL" id="KKB63120.1"/>
    </source>
</evidence>
<feature type="region of interest" description="Disordered" evidence="9">
    <location>
        <begin position="27"/>
        <end position="58"/>
    </location>
</feature>
<evidence type="ECO:0000256" key="1">
    <source>
        <dbReference type="ARBA" id="ARBA00022664"/>
    </source>
</evidence>
<evidence type="ECO:0000256" key="9">
    <source>
        <dbReference type="SAM" id="MobiDB-lite"/>
    </source>
</evidence>
<dbReference type="GO" id="GO:1990817">
    <property type="term" value="F:poly(A) RNA polymerase activity"/>
    <property type="evidence" value="ECO:0007669"/>
    <property type="project" value="UniProtKB-UniRule"/>
</dbReference>
<dbReference type="GO" id="GO:0006397">
    <property type="term" value="P:mRNA processing"/>
    <property type="evidence" value="ECO:0007669"/>
    <property type="project" value="UniProtKB-KW"/>
</dbReference>
<comment type="caution">
    <text evidence="13">The sequence shown here is derived from an EMBL/GenBank/DDBJ whole genome shotgun (WGS) entry which is preliminary data.</text>
</comment>
<evidence type="ECO:0000259" key="12">
    <source>
        <dbReference type="Pfam" id="PF12627"/>
    </source>
</evidence>
<comment type="function">
    <text evidence="7">Adds poly(A) tail to the 3' end of many RNAs, which usually targets these RNAs for decay. Plays a significant role in the global control of gene expression, through influencing the rate of transcript degradation, and in the general RNA quality control.</text>
</comment>
<keyword evidence="14" id="KW-1185">Reference proteome</keyword>
<dbReference type="GO" id="GO:0043633">
    <property type="term" value="P:polyadenylation-dependent RNA catabolic process"/>
    <property type="evidence" value="ECO:0007669"/>
    <property type="project" value="InterPro"/>
</dbReference>
<dbReference type="Pfam" id="PF12627">
    <property type="entry name" value="PolyA_pol_RNAbd"/>
    <property type="match status" value="1"/>
</dbReference>
<dbReference type="EMBL" id="LAQU01000013">
    <property type="protein sequence ID" value="KKB63120.1"/>
    <property type="molecule type" value="Genomic_DNA"/>
</dbReference>
<feature type="active site" evidence="7">
    <location>
        <position position="116"/>
    </location>
</feature>
<reference evidence="13 14" key="1">
    <citation type="submission" date="2015-03" db="EMBL/GenBank/DDBJ databases">
        <title>Draft Genome Sequence of Burkholderia andropogonis type strain ICMP2807, isolated from Sorghum bicolor.</title>
        <authorList>
            <person name="Lopes-Santos L."/>
            <person name="Castro D.B."/>
            <person name="Ottoboni L.M."/>
            <person name="Park D."/>
            <person name="Weirc B.S."/>
            <person name="Destefano S.A."/>
        </authorList>
    </citation>
    <scope>NUCLEOTIDE SEQUENCE [LARGE SCALE GENOMIC DNA]</scope>
    <source>
        <strain evidence="13 14">ICMP2807</strain>
    </source>
</reference>
<proteinExistence type="inferred from homology"/>
<sequence length="615" mass="67542">MRANSGHLMSARPDAVLAPAARSDAAAISRGGAGSRRPARDVQPAGDRKKSDTPASLVTPDVPVVIPADVHGIDPSLISRNAVRVTDALQQAGFRAFIVGGAVRDLLFGVAPKDFDVATDATPEQVQRLFRRARIIGRRFQIVHVQFGMEIIEVSTFRAMVDPATTPETAAADSAAAAAADASIVAAAAETGRRDMARAEVAPKRRVDSDHEHDDGDAHGQAEDDGDDADPDVHADDVNGNTIGYRGQDSARGPVAQGGRGGDRRGRRRREDPDRRLHAVDASGRVVRDNVWGEQHEDARRRDFTINAMYYDPSSRTVLDYHAGIDDMRARTLRMIGDPETRYREDPVRMLRVVRFAAKLGFDIEPATRAPIAAMADLLNNVPAARIFDEMLKLLLSGHALACLTKLRAEGLNQHLLPMLESALSEPVSEKFITLSLTNTDQRIRAGKPVSPGFLFAALLWHETLRSWKQYTTAGELPIPALHRAMDDVMNAQTGKLAIQRRFVTDMKEIWGMQPRLEKRAGRSALKLLEHPKFRAAYDFFLLRCESEEIEAALGQWWTDFITGDFEAREALLNNGPREAGSRARPRRRRRRGGQGRQDGGQEGDGSADVPTPTV</sequence>
<evidence type="ECO:0000256" key="4">
    <source>
        <dbReference type="ARBA" id="ARBA00022840"/>
    </source>
</evidence>
<evidence type="ECO:0000256" key="3">
    <source>
        <dbReference type="ARBA" id="ARBA00022741"/>
    </source>
</evidence>
<dbReference type="PATRIC" id="fig|28092.6.peg.3251"/>
<dbReference type="Pfam" id="PF12626">
    <property type="entry name" value="PolyA_pol_arg_C"/>
    <property type="match status" value="1"/>
</dbReference>
<keyword evidence="6 7" id="KW-0804">Transcription</keyword>
<dbReference type="InterPro" id="IPR043519">
    <property type="entry name" value="NT_sf"/>
</dbReference>
<dbReference type="HAMAP" id="MF_00957">
    <property type="entry name" value="PolyA_pol"/>
    <property type="match status" value="1"/>
</dbReference>
<evidence type="ECO:0000256" key="2">
    <source>
        <dbReference type="ARBA" id="ARBA00022679"/>
    </source>
</evidence>
<organism evidence="13 14">
    <name type="scientific">Robbsia andropogonis</name>
    <dbReference type="NCBI Taxonomy" id="28092"/>
    <lineage>
        <taxon>Bacteria</taxon>
        <taxon>Pseudomonadati</taxon>
        <taxon>Pseudomonadota</taxon>
        <taxon>Betaproteobacteria</taxon>
        <taxon>Burkholderiales</taxon>
        <taxon>Burkholderiaceae</taxon>
        <taxon>Robbsia</taxon>
    </lineage>
</organism>